<proteinExistence type="predicted"/>
<feature type="domain" description="CobQ/CobB/MinD/ParA nucleotide binding" evidence="2">
    <location>
        <begin position="269"/>
        <end position="484"/>
    </location>
</feature>
<feature type="compositionally biased region" description="Pro residues" evidence="1">
    <location>
        <begin position="155"/>
        <end position="172"/>
    </location>
</feature>
<dbReference type="Gene3D" id="3.40.50.300">
    <property type="entry name" value="P-loop containing nucleotide triphosphate hydrolases"/>
    <property type="match status" value="1"/>
</dbReference>
<dbReference type="RefSeq" id="WP_212323502.1">
    <property type="nucleotide sequence ID" value="NZ_AP024463.1"/>
</dbReference>
<dbReference type="SUPFAM" id="SSF52540">
    <property type="entry name" value="P-loop containing nucleoside triphosphate hydrolases"/>
    <property type="match status" value="1"/>
</dbReference>
<protein>
    <recommendedName>
        <fullName evidence="2">CobQ/CobB/MinD/ParA nucleotide binding domain-containing protein</fullName>
    </recommendedName>
</protein>
<dbReference type="InterPro" id="IPR002586">
    <property type="entry name" value="CobQ/CobB/MinD/ParA_Nub-bd_dom"/>
</dbReference>
<dbReference type="Proteomes" id="UP000678513">
    <property type="component" value="Chromosome"/>
</dbReference>
<evidence type="ECO:0000256" key="1">
    <source>
        <dbReference type="SAM" id="MobiDB-lite"/>
    </source>
</evidence>
<feature type="region of interest" description="Disordered" evidence="1">
    <location>
        <begin position="76"/>
        <end position="191"/>
    </location>
</feature>
<dbReference type="PANTHER" id="PTHR43384:SF14">
    <property type="entry name" value="ESX-1 SECRETION-ASSOCIATED PROTEIN ESPI"/>
    <property type="match status" value="1"/>
</dbReference>
<dbReference type="InterPro" id="IPR027417">
    <property type="entry name" value="P-loop_NTPase"/>
</dbReference>
<evidence type="ECO:0000313" key="4">
    <source>
        <dbReference type="Proteomes" id="UP000678513"/>
    </source>
</evidence>
<dbReference type="EMBL" id="CP072384">
    <property type="protein sequence ID" value="QUC08053.1"/>
    <property type="molecule type" value="Genomic_DNA"/>
</dbReference>
<dbReference type="InterPro" id="IPR050625">
    <property type="entry name" value="ParA/MinD_ATPase"/>
</dbReference>
<sequence>MKSPYWNVTIAGSSDATVNGVPVEMVVPTNVYSSVFQHLAAVARQAGRPVLARGVDETKGGRVAWFTVDANGQALAASPASVTPSNSQPPPPNGTPPRPRRAPAQPMVEEPEREAIEPPPARALMKPEPQASEPRQQVSPARARASEPQEATTSPVPPDAPPPSVPSAPPPRAATHKAPSRPVPPDVPLRSISMNVNVPAASPPAQLEPPPPSSLFVRPPKAVPQGGVRGAMYRLTAGRVNLGPSQTQVRLAERGARIARPLERPYSTVFLSFKGGIGKTSTTVGVGLILAQLRGAPPIAIDADPDAGDLAERLLGEDELMRAKPRCLTDLARDISKVRTWTDLTGYITQVDRLHVVAGEQDPKVSDSLTAEGYTRAHELVRHFFSVILTDCGTGVTQKAMRGILSRADSVVISAGYAVSGAKRAVSTLDWLAQHGYERLAQEAIVVLTDKDDVSSRVQKDMVRTHLASHSRQVFVVPNDPTVADGDRIDLERVHQRTREAWAEVAAAIIDGYR</sequence>
<reference evidence="3 4" key="1">
    <citation type="submission" date="2021-03" db="EMBL/GenBank/DDBJ databases">
        <title>Human Oral Microbial Genomes.</title>
        <authorList>
            <person name="Johnston C.D."/>
            <person name="Chen T."/>
            <person name="Dewhirst F.E."/>
        </authorList>
    </citation>
    <scope>NUCLEOTIDE SEQUENCE [LARGE SCALE GENOMIC DNA]</scope>
    <source>
        <strain evidence="3 4">DSMZ 100122</strain>
    </source>
</reference>
<gene>
    <name evidence="3" type="ORF">J5A65_14290</name>
</gene>
<dbReference type="PANTHER" id="PTHR43384">
    <property type="entry name" value="SEPTUM SITE-DETERMINING PROTEIN MIND HOMOLOG, CHLOROPLASTIC-RELATED"/>
    <property type="match status" value="1"/>
</dbReference>
<evidence type="ECO:0000313" key="3">
    <source>
        <dbReference type="EMBL" id="QUC08053.1"/>
    </source>
</evidence>
<evidence type="ECO:0000259" key="2">
    <source>
        <dbReference type="Pfam" id="PF01656"/>
    </source>
</evidence>
<keyword evidence="4" id="KW-1185">Reference proteome</keyword>
<accession>A0ABX7Y5N4</accession>
<name>A0ABX7Y5N4_9ACTN</name>
<dbReference type="Pfam" id="PF01656">
    <property type="entry name" value="CbiA"/>
    <property type="match status" value="1"/>
</dbReference>
<organism evidence="3 4">
    <name type="scientific">Arachnia rubra</name>
    <dbReference type="NCBI Taxonomy" id="1547448"/>
    <lineage>
        <taxon>Bacteria</taxon>
        <taxon>Bacillati</taxon>
        <taxon>Actinomycetota</taxon>
        <taxon>Actinomycetes</taxon>
        <taxon>Propionibacteriales</taxon>
        <taxon>Propionibacteriaceae</taxon>
        <taxon>Arachnia</taxon>
    </lineage>
</organism>
<feature type="compositionally biased region" description="Pro residues" evidence="1">
    <location>
        <begin position="87"/>
        <end position="97"/>
    </location>
</feature>